<gene>
    <name evidence="7" type="ORF">FE784_14950</name>
</gene>
<dbReference type="Gene3D" id="1.10.10.60">
    <property type="entry name" value="Homeodomain-like"/>
    <property type="match status" value="2"/>
</dbReference>
<keyword evidence="2" id="KW-0238">DNA-binding</keyword>
<protein>
    <submittedName>
        <fullName evidence="7">Helix-turn-helix domain-containing protein</fullName>
    </submittedName>
</protein>
<dbReference type="Gene3D" id="3.30.450.20">
    <property type="entry name" value="PAS domain"/>
    <property type="match status" value="1"/>
</dbReference>
<feature type="region of interest" description="Disordered" evidence="4">
    <location>
        <begin position="725"/>
        <end position="749"/>
    </location>
</feature>
<dbReference type="PROSITE" id="PS01124">
    <property type="entry name" value="HTH_ARAC_FAMILY_2"/>
    <property type="match status" value="1"/>
</dbReference>
<keyword evidence="5" id="KW-0472">Membrane</keyword>
<keyword evidence="5" id="KW-1133">Transmembrane helix</keyword>
<dbReference type="InterPro" id="IPR018060">
    <property type="entry name" value="HTH_AraC"/>
</dbReference>
<sequence>MIRFAGRGLAGYVLSYIALVCVALLVVGIVVYGTFFRSMEREIAGTSVSLLKQVRDVTDARMMDMNRIAQLIAGDPDLVSDVPASEGYRMGQKVRSLAKFKAANGFAGEIAVYFRGKSGDRIYAASGMYELDSFFGEAYRYAHWDSDSFQAEFGQLRQPFLRPLEPVTLNGVETRNRATYLYPLPLNASRPYGVILFQIDEREWSGMIRNVLKNDAGYSYIADDRGRLIAYAAERGKEGEAASLLARLPDDLPRDGVRTVTLDGERLFVTRIVSGYNGWAFVSVLPAERALGPVIRSRDVFAVSVLGVLLVSVLLSFVLGARQYRAERKLHTVIKSQSRIVMEKALLDLIRGKSKTSDETAPPFEPVLDFPYGRFVVVQLLIDHYGQYGRIPVGGARPGAAVMTLSLKNVLEELSGDLGQGSTLEGMEPGGIILVLNLKESCGVEQVKELTDKANGFLEQHFRFTFTAGIGCICGDVDLLYKSYLEANYAARSRYLLGGGKTFVYASLRENEPGRYRYPFDLHPLLSAAIRKGDKDEADSRIREIVASLSGQPLDVDMGERLSFDLVHTIMKTLAESGIELPEEAAASLTELFATRFETIAELESAVIKFCRGVCDDIASRKESKNAGLLEQALAFIDEHYADGSLSSEGIADRLGVSRSYLSRYFKDQTGSPLMQYVDGIRMTKAKQLLIGTDLKIKDIVEQVGLTDPNNFFRKFKKREGVTPLEYRGSRGGGEAGAASGDGAGTIRS</sequence>
<feature type="compositionally biased region" description="Gly residues" evidence="4">
    <location>
        <begin position="730"/>
        <end position="749"/>
    </location>
</feature>
<dbReference type="SUPFAM" id="SSF46689">
    <property type="entry name" value="Homeodomain-like"/>
    <property type="match status" value="2"/>
</dbReference>
<keyword evidence="5" id="KW-0812">Transmembrane</keyword>
<evidence type="ECO:0000259" key="6">
    <source>
        <dbReference type="PROSITE" id="PS01124"/>
    </source>
</evidence>
<keyword evidence="1" id="KW-0805">Transcription regulation</keyword>
<keyword evidence="3" id="KW-0804">Transcription</keyword>
<dbReference type="SMART" id="SM00342">
    <property type="entry name" value="HTH_ARAC"/>
    <property type="match status" value="1"/>
</dbReference>
<dbReference type="RefSeq" id="WP_139603013.1">
    <property type="nucleotide sequence ID" value="NZ_VDCQ01000018.1"/>
</dbReference>
<evidence type="ECO:0000256" key="4">
    <source>
        <dbReference type="SAM" id="MobiDB-lite"/>
    </source>
</evidence>
<feature type="transmembrane region" description="Helical" evidence="5">
    <location>
        <begin position="12"/>
        <end position="35"/>
    </location>
</feature>
<evidence type="ECO:0000313" key="7">
    <source>
        <dbReference type="EMBL" id="TNJ65516.1"/>
    </source>
</evidence>
<dbReference type="EMBL" id="VDCQ01000018">
    <property type="protein sequence ID" value="TNJ65516.1"/>
    <property type="molecule type" value="Genomic_DNA"/>
</dbReference>
<keyword evidence="8" id="KW-1185">Reference proteome</keyword>
<comment type="caution">
    <text evidence="7">The sequence shown here is derived from an EMBL/GenBank/DDBJ whole genome shotgun (WGS) entry which is preliminary data.</text>
</comment>
<dbReference type="Proteomes" id="UP000307943">
    <property type="component" value="Unassembled WGS sequence"/>
</dbReference>
<dbReference type="InterPro" id="IPR009057">
    <property type="entry name" value="Homeodomain-like_sf"/>
</dbReference>
<name>A0A5C4T9W1_9BACL</name>
<feature type="transmembrane region" description="Helical" evidence="5">
    <location>
        <begin position="300"/>
        <end position="321"/>
    </location>
</feature>
<dbReference type="GO" id="GO:0043565">
    <property type="term" value="F:sequence-specific DNA binding"/>
    <property type="evidence" value="ECO:0007669"/>
    <property type="project" value="InterPro"/>
</dbReference>
<dbReference type="PANTHER" id="PTHR43280:SF2">
    <property type="entry name" value="HTH-TYPE TRANSCRIPTIONAL REGULATOR EXSA"/>
    <property type="match status" value="1"/>
</dbReference>
<evidence type="ECO:0000256" key="5">
    <source>
        <dbReference type="SAM" id="Phobius"/>
    </source>
</evidence>
<evidence type="ECO:0000256" key="2">
    <source>
        <dbReference type="ARBA" id="ARBA00023125"/>
    </source>
</evidence>
<feature type="domain" description="HTH araC/xylS-type" evidence="6">
    <location>
        <begin position="631"/>
        <end position="730"/>
    </location>
</feature>
<dbReference type="GO" id="GO:0003700">
    <property type="term" value="F:DNA-binding transcription factor activity"/>
    <property type="evidence" value="ECO:0007669"/>
    <property type="project" value="InterPro"/>
</dbReference>
<dbReference type="Pfam" id="PF12833">
    <property type="entry name" value="HTH_18"/>
    <property type="match status" value="1"/>
</dbReference>
<dbReference type="AlphaFoldDB" id="A0A5C4T9W1"/>
<evidence type="ECO:0000256" key="3">
    <source>
        <dbReference type="ARBA" id="ARBA00023163"/>
    </source>
</evidence>
<proteinExistence type="predicted"/>
<accession>A0A5C4T9W1</accession>
<organism evidence="7 8">
    <name type="scientific">Paenibacillus hemerocallicola</name>
    <dbReference type="NCBI Taxonomy" id="1172614"/>
    <lineage>
        <taxon>Bacteria</taxon>
        <taxon>Bacillati</taxon>
        <taxon>Bacillota</taxon>
        <taxon>Bacilli</taxon>
        <taxon>Bacillales</taxon>
        <taxon>Paenibacillaceae</taxon>
        <taxon>Paenibacillus</taxon>
    </lineage>
</organism>
<dbReference type="OrthoDB" id="2647120at2"/>
<dbReference type="PANTHER" id="PTHR43280">
    <property type="entry name" value="ARAC-FAMILY TRANSCRIPTIONAL REGULATOR"/>
    <property type="match status" value="1"/>
</dbReference>
<evidence type="ECO:0000256" key="1">
    <source>
        <dbReference type="ARBA" id="ARBA00023015"/>
    </source>
</evidence>
<reference evidence="7 8" key="1">
    <citation type="submission" date="2019-05" db="EMBL/GenBank/DDBJ databases">
        <title>We sequenced the genome of Paenibacillus hemerocallicola KCTC 33185 for further insight into its adaptation and study the phylogeny of Paenibacillus.</title>
        <authorList>
            <person name="Narsing Rao M.P."/>
        </authorList>
    </citation>
    <scope>NUCLEOTIDE SEQUENCE [LARGE SCALE GENOMIC DNA]</scope>
    <source>
        <strain evidence="7 8">KCTC 33185</strain>
    </source>
</reference>
<evidence type="ECO:0000313" key="8">
    <source>
        <dbReference type="Proteomes" id="UP000307943"/>
    </source>
</evidence>